<feature type="repeat" description="WD" evidence="5">
    <location>
        <begin position="259"/>
        <end position="284"/>
    </location>
</feature>
<proteinExistence type="predicted"/>
<dbReference type="InterPro" id="IPR036322">
    <property type="entry name" value="WD40_repeat_dom_sf"/>
</dbReference>
<dbReference type="PROSITE" id="PS50082">
    <property type="entry name" value="WD_REPEATS_2"/>
    <property type="match status" value="4"/>
</dbReference>
<feature type="repeat" description="WD" evidence="5">
    <location>
        <begin position="75"/>
        <end position="115"/>
    </location>
</feature>
<dbReference type="InterPro" id="IPR020472">
    <property type="entry name" value="WD40_PAC1"/>
</dbReference>
<dbReference type="PROSITE" id="PS00678">
    <property type="entry name" value="WD_REPEATS_1"/>
    <property type="match status" value="1"/>
</dbReference>
<dbReference type="GO" id="GO:0071013">
    <property type="term" value="C:catalytic step 2 spliceosome"/>
    <property type="evidence" value="ECO:0007669"/>
    <property type="project" value="TreeGrafter"/>
</dbReference>
<organism evidence="6 7">
    <name type="scientific">Wickerhamomyces pijperi</name>
    <name type="common">Yeast</name>
    <name type="synonym">Pichia pijperi</name>
    <dbReference type="NCBI Taxonomy" id="599730"/>
    <lineage>
        <taxon>Eukaryota</taxon>
        <taxon>Fungi</taxon>
        <taxon>Dikarya</taxon>
        <taxon>Ascomycota</taxon>
        <taxon>Saccharomycotina</taxon>
        <taxon>Saccharomycetes</taxon>
        <taxon>Phaffomycetales</taxon>
        <taxon>Wickerhamomycetaceae</taxon>
        <taxon>Wickerhamomyces</taxon>
    </lineage>
</organism>
<evidence type="ECO:0000256" key="4">
    <source>
        <dbReference type="ARBA" id="ARBA00023187"/>
    </source>
</evidence>
<feature type="repeat" description="WD" evidence="5">
    <location>
        <begin position="27"/>
        <end position="60"/>
    </location>
</feature>
<dbReference type="Gene3D" id="2.130.10.10">
    <property type="entry name" value="YVTN repeat-like/Quinoprotein amine dehydrogenase"/>
    <property type="match status" value="1"/>
</dbReference>
<reference evidence="6" key="2">
    <citation type="submission" date="2021-01" db="EMBL/GenBank/DDBJ databases">
        <authorList>
            <person name="Schikora-Tamarit M.A."/>
        </authorList>
    </citation>
    <scope>NUCLEOTIDE SEQUENCE</scope>
    <source>
        <strain evidence="6">CBS2887</strain>
    </source>
</reference>
<evidence type="ECO:0000256" key="2">
    <source>
        <dbReference type="ARBA" id="ARBA00022664"/>
    </source>
</evidence>
<comment type="caution">
    <text evidence="6">The sequence shown here is derived from an EMBL/GenBank/DDBJ whole genome shotgun (WGS) entry which is preliminary data.</text>
</comment>
<keyword evidence="4" id="KW-0508">mRNA splicing</keyword>
<dbReference type="Proteomes" id="UP000774326">
    <property type="component" value="Unassembled WGS sequence"/>
</dbReference>
<gene>
    <name evidence="6" type="ORF">WICPIJ_000628</name>
</gene>
<evidence type="ECO:0000313" key="6">
    <source>
        <dbReference type="EMBL" id="KAH3688385.1"/>
    </source>
</evidence>
<evidence type="ECO:0000256" key="3">
    <source>
        <dbReference type="ARBA" id="ARBA00022737"/>
    </source>
</evidence>
<evidence type="ECO:0008006" key="8">
    <source>
        <dbReference type="Google" id="ProtNLM"/>
    </source>
</evidence>
<accession>A0A9P8TRN2</accession>
<dbReference type="EMBL" id="JAEUBG010000365">
    <property type="protein sequence ID" value="KAH3688385.1"/>
    <property type="molecule type" value="Genomic_DNA"/>
</dbReference>
<evidence type="ECO:0000256" key="5">
    <source>
        <dbReference type="PROSITE-ProRule" id="PRU00221"/>
    </source>
</evidence>
<dbReference type="PROSITE" id="PS50294">
    <property type="entry name" value="WD_REPEATS_REGION"/>
    <property type="match status" value="3"/>
</dbReference>
<reference evidence="6" key="1">
    <citation type="journal article" date="2021" name="Open Biol.">
        <title>Shared evolutionary footprints suggest mitochondrial oxidative damage underlies multiple complex I losses in fungi.</title>
        <authorList>
            <person name="Schikora-Tamarit M.A."/>
            <person name="Marcet-Houben M."/>
            <person name="Nosek J."/>
            <person name="Gabaldon T."/>
        </authorList>
    </citation>
    <scope>NUCLEOTIDE SEQUENCE</scope>
    <source>
        <strain evidence="6">CBS2887</strain>
    </source>
</reference>
<name>A0A9P8TRN2_WICPI</name>
<dbReference type="GO" id="GO:0008380">
    <property type="term" value="P:RNA splicing"/>
    <property type="evidence" value="ECO:0007669"/>
    <property type="project" value="UniProtKB-KW"/>
</dbReference>
<dbReference type="Pfam" id="PF00400">
    <property type="entry name" value="WD40"/>
    <property type="match status" value="3"/>
</dbReference>
<dbReference type="GO" id="GO:0006397">
    <property type="term" value="P:mRNA processing"/>
    <property type="evidence" value="ECO:0007669"/>
    <property type="project" value="UniProtKB-KW"/>
</dbReference>
<dbReference type="InterPro" id="IPR015943">
    <property type="entry name" value="WD40/YVTN_repeat-like_dom_sf"/>
</dbReference>
<sequence length="315" mass="34971">MSLIKRAKLSSEQEPKVCIRLTLKHPNKGHNSSVLSVRFNRTGDVLATGGMDKSILLWSLPHSNDSELTENYGMIEGHKSAVTSLSWMGSDRLASSSADMSVGIWDTNTGERLRNFREHTYVVNQVDTEEGLIASASDDGTVRIWDQNSKKSVHTLSTEYPLLTVQIKDKLLYTAGIEPMIRCWDIRSTSTPLFEIETQHSDMITSLSVDQTNMISRSSDDTIRLYEPNPIPGNHIKPQVYSGATSGDENLVIRCLLRGHIVYSGSSDNTLTSWDLSTSRLIKKQPGHKGTVLDIDEFEGIIATSSVDGNVILRY</sequence>
<dbReference type="OrthoDB" id="1068471at2759"/>
<dbReference type="PANTHER" id="PTHR44006">
    <property type="entry name" value="U5 SMALL NUCLEAR RIBONUCLEOPROTEIN 40 KDA PROTEIN"/>
    <property type="match status" value="1"/>
</dbReference>
<feature type="repeat" description="WD" evidence="5">
    <location>
        <begin position="116"/>
        <end position="155"/>
    </location>
</feature>
<dbReference type="AlphaFoldDB" id="A0A9P8TRN2"/>
<dbReference type="PANTHER" id="PTHR44006:SF1">
    <property type="entry name" value="U5 SMALL NUCLEAR RIBONUCLEOPROTEIN 40 KDA PROTEIN"/>
    <property type="match status" value="1"/>
</dbReference>
<protein>
    <recommendedName>
        <fullName evidence="8">Anaphase-promoting complex subunit 4 WD40 domain-containing protein</fullName>
    </recommendedName>
</protein>
<dbReference type="SUPFAM" id="SSF50978">
    <property type="entry name" value="WD40 repeat-like"/>
    <property type="match status" value="1"/>
</dbReference>
<dbReference type="InterPro" id="IPR019775">
    <property type="entry name" value="WD40_repeat_CS"/>
</dbReference>
<keyword evidence="1 5" id="KW-0853">WD repeat</keyword>
<keyword evidence="3" id="KW-0677">Repeat</keyword>
<evidence type="ECO:0000256" key="1">
    <source>
        <dbReference type="ARBA" id="ARBA00022574"/>
    </source>
</evidence>
<dbReference type="SMART" id="SM00320">
    <property type="entry name" value="WD40"/>
    <property type="match status" value="7"/>
</dbReference>
<evidence type="ECO:0000313" key="7">
    <source>
        <dbReference type="Proteomes" id="UP000774326"/>
    </source>
</evidence>
<dbReference type="InterPro" id="IPR052234">
    <property type="entry name" value="U5_snRNP_Component"/>
</dbReference>
<dbReference type="InterPro" id="IPR001680">
    <property type="entry name" value="WD40_rpt"/>
</dbReference>
<dbReference type="GO" id="GO:0003723">
    <property type="term" value="F:RNA binding"/>
    <property type="evidence" value="ECO:0007669"/>
    <property type="project" value="TreeGrafter"/>
</dbReference>
<dbReference type="PRINTS" id="PR00320">
    <property type="entry name" value="GPROTEINBRPT"/>
</dbReference>
<keyword evidence="2" id="KW-0507">mRNA processing</keyword>
<keyword evidence="7" id="KW-1185">Reference proteome</keyword>